<keyword evidence="1" id="KW-0472">Membrane</keyword>
<reference evidence="2 3" key="1">
    <citation type="submission" date="2016-11" db="EMBL/GenBank/DDBJ databases">
        <authorList>
            <person name="Jaros S."/>
            <person name="Januszkiewicz K."/>
            <person name="Wedrychowicz H."/>
        </authorList>
    </citation>
    <scope>NUCLEOTIDE SEQUENCE [LARGE SCALE GENOMIC DNA]</scope>
    <source>
        <strain evidence="2 3">DSM 14214</strain>
    </source>
</reference>
<keyword evidence="1" id="KW-0812">Transmembrane</keyword>
<protein>
    <submittedName>
        <fullName evidence="2">Uncharacterized protein</fullName>
    </submittedName>
</protein>
<name>A0A1M6SHW3_9FIRM</name>
<evidence type="ECO:0000256" key="1">
    <source>
        <dbReference type="SAM" id="Phobius"/>
    </source>
</evidence>
<gene>
    <name evidence="2" type="ORF">SAMN02745138_01731</name>
</gene>
<accession>A0A1M6SHW3</accession>
<keyword evidence="1" id="KW-1133">Transmembrane helix</keyword>
<dbReference type="RefSeq" id="WP_200777587.1">
    <property type="nucleotide sequence ID" value="NZ_FRAH01000027.1"/>
</dbReference>
<keyword evidence="3" id="KW-1185">Reference proteome</keyword>
<organism evidence="2 3">
    <name type="scientific">Anaerotignum lactatifermentans DSM 14214</name>
    <dbReference type="NCBI Taxonomy" id="1121323"/>
    <lineage>
        <taxon>Bacteria</taxon>
        <taxon>Bacillati</taxon>
        <taxon>Bacillota</taxon>
        <taxon>Clostridia</taxon>
        <taxon>Lachnospirales</taxon>
        <taxon>Anaerotignaceae</taxon>
        <taxon>Anaerotignum</taxon>
    </lineage>
</organism>
<sequence length="275" mass="31272">MIKYKGTQKIWILIVLAVIAVAGWTWSYGYHNRKSNNNLPNLQSIAQMDEAEVNKILSGYRRTQLSEVWGVPAYSDSSEDVWLLENATVLTVNYKNDSEKVVICGIGPMLFPADTKDITYTVYSSGDSKQLRMEEITDVKDWALGLDLMYMDFPDGGAPNEVYAGGESYTFDINHGEKVFSYLNINDYYIFADDHWYFVKNPSEPPISDESDVAKFHDNTLKTSELSKETLDWLNWYNECSKEDQLAVSYIPAELYKRCGYPSAGDESAVQAENE</sequence>
<feature type="transmembrane region" description="Helical" evidence="1">
    <location>
        <begin position="12"/>
        <end position="30"/>
    </location>
</feature>
<proteinExistence type="predicted"/>
<dbReference type="AlphaFoldDB" id="A0A1M6SHW3"/>
<dbReference type="EMBL" id="FRAH01000027">
    <property type="protein sequence ID" value="SHK44216.1"/>
    <property type="molecule type" value="Genomic_DNA"/>
</dbReference>
<evidence type="ECO:0000313" key="2">
    <source>
        <dbReference type="EMBL" id="SHK44216.1"/>
    </source>
</evidence>
<evidence type="ECO:0000313" key="3">
    <source>
        <dbReference type="Proteomes" id="UP000183975"/>
    </source>
</evidence>
<dbReference type="Proteomes" id="UP000183975">
    <property type="component" value="Unassembled WGS sequence"/>
</dbReference>